<dbReference type="VEuPathDB" id="FungiDB:SMAC_03668"/>
<dbReference type="Pfam" id="PF10311">
    <property type="entry name" value="Ilm1"/>
    <property type="match status" value="1"/>
</dbReference>
<gene>
    <name evidence="2" type="ORF">SMACR_03668</name>
</gene>
<name>A0A8S9A125_SORMA</name>
<evidence type="ECO:0000313" key="2">
    <source>
        <dbReference type="EMBL" id="KAA8635116.1"/>
    </source>
</evidence>
<dbReference type="PANTHER" id="PTHR28029:SF1">
    <property type="entry name" value="PROTEIN ILM1"/>
    <property type="match status" value="1"/>
</dbReference>
<feature type="transmembrane region" description="Helical" evidence="1">
    <location>
        <begin position="176"/>
        <end position="193"/>
    </location>
</feature>
<sequence>MELAIRVSGRGNVPASQSFNWFLKVILDTRTFLLSRKGVQIKVLRRTKHQHLTLHRLVLPDITATAHPSAHTSLIQHQRPFTARSPHHPYIPTYRLSSRPNLASRQRQRQQSQSVTMGLISAKTILTSISLFHITLAFFFITRPATIADQGVVWLLGEAMGLPHATNFETQSPTTAFLGIILGLWGLSDLVSLSMPEEISLLHHWGSQVPLRLTFSFLLTLYSFFFSASSPFINDDNAQQQQFSHPKTPAYNFGVKEAAGDWGWGGDALKNRVFFTFMFVETFSWFWALMSLNEEKRDILKRAGQRREREMKAYKEL</sequence>
<dbReference type="AlphaFoldDB" id="A0A8S9A125"/>
<feature type="transmembrane region" description="Helical" evidence="1">
    <location>
        <begin position="115"/>
        <end position="141"/>
    </location>
</feature>
<feature type="transmembrane region" description="Helical" evidence="1">
    <location>
        <begin position="213"/>
        <end position="233"/>
    </location>
</feature>
<dbReference type="Proteomes" id="UP000433876">
    <property type="component" value="Unassembled WGS sequence"/>
</dbReference>
<evidence type="ECO:0008006" key="4">
    <source>
        <dbReference type="Google" id="ProtNLM"/>
    </source>
</evidence>
<dbReference type="EMBL" id="NMPR01000015">
    <property type="protein sequence ID" value="KAA8635116.1"/>
    <property type="molecule type" value="Genomic_DNA"/>
</dbReference>
<dbReference type="InterPro" id="IPR018815">
    <property type="entry name" value="Incr_loss_mito_DNA_1"/>
</dbReference>
<keyword evidence="1" id="KW-1133">Transmembrane helix</keyword>
<evidence type="ECO:0000313" key="3">
    <source>
        <dbReference type="Proteomes" id="UP000433876"/>
    </source>
</evidence>
<proteinExistence type="predicted"/>
<feature type="transmembrane region" description="Helical" evidence="1">
    <location>
        <begin position="273"/>
        <end position="292"/>
    </location>
</feature>
<evidence type="ECO:0000256" key="1">
    <source>
        <dbReference type="SAM" id="Phobius"/>
    </source>
</evidence>
<dbReference type="PANTHER" id="PTHR28029">
    <property type="entry name" value="PROTEIN ILM1"/>
    <property type="match status" value="1"/>
</dbReference>
<comment type="caution">
    <text evidence="2">The sequence shown here is derived from an EMBL/GenBank/DDBJ whole genome shotgun (WGS) entry which is preliminary data.</text>
</comment>
<protein>
    <recommendedName>
        <fullName evidence="4">Increased loss of mitochondrial DNA protein 1</fullName>
    </recommendedName>
</protein>
<reference evidence="2 3" key="1">
    <citation type="submission" date="2017-07" db="EMBL/GenBank/DDBJ databases">
        <title>Genome sequence of the Sordaria macrospora wild type strain R19027.</title>
        <authorList>
            <person name="Nowrousian M."/>
            <person name="Teichert I."/>
            <person name="Kueck U."/>
        </authorList>
    </citation>
    <scope>NUCLEOTIDE SEQUENCE [LARGE SCALE GENOMIC DNA]</scope>
    <source>
        <strain evidence="2 3">R19027</strain>
        <tissue evidence="2">Mycelium</tissue>
    </source>
</reference>
<keyword evidence="1" id="KW-0472">Membrane</keyword>
<organism evidence="2 3">
    <name type="scientific">Sordaria macrospora</name>
    <dbReference type="NCBI Taxonomy" id="5147"/>
    <lineage>
        <taxon>Eukaryota</taxon>
        <taxon>Fungi</taxon>
        <taxon>Dikarya</taxon>
        <taxon>Ascomycota</taxon>
        <taxon>Pezizomycotina</taxon>
        <taxon>Sordariomycetes</taxon>
        <taxon>Sordariomycetidae</taxon>
        <taxon>Sordariales</taxon>
        <taxon>Sordariaceae</taxon>
        <taxon>Sordaria</taxon>
    </lineage>
</organism>
<keyword evidence="1" id="KW-0812">Transmembrane</keyword>
<accession>A0A8S9A125</accession>